<dbReference type="SUPFAM" id="SSF54529">
    <property type="entry name" value="Mitochondrial glycoprotein MAM33-like"/>
    <property type="match status" value="1"/>
</dbReference>
<proteinExistence type="predicted"/>
<protein>
    <submittedName>
        <fullName evidence="1">Uncharacterized protein</fullName>
    </submittedName>
</protein>
<accession>A0A2C9UBD4</accession>
<evidence type="ECO:0000313" key="1">
    <source>
        <dbReference type="EMBL" id="OAY27461.1"/>
    </source>
</evidence>
<dbReference type="EMBL" id="CM004402">
    <property type="protein sequence ID" value="OAY27461.1"/>
    <property type="molecule type" value="Genomic_DNA"/>
</dbReference>
<dbReference type="STRING" id="3983.A0A2C9UBD4"/>
<organism evidence="1">
    <name type="scientific">Manihot esculenta</name>
    <name type="common">Cassava</name>
    <name type="synonym">Jatropha manihot</name>
    <dbReference type="NCBI Taxonomy" id="3983"/>
    <lineage>
        <taxon>Eukaryota</taxon>
        <taxon>Viridiplantae</taxon>
        <taxon>Streptophyta</taxon>
        <taxon>Embryophyta</taxon>
        <taxon>Tracheophyta</taxon>
        <taxon>Spermatophyta</taxon>
        <taxon>Magnoliopsida</taxon>
        <taxon>eudicotyledons</taxon>
        <taxon>Gunneridae</taxon>
        <taxon>Pentapetalae</taxon>
        <taxon>rosids</taxon>
        <taxon>fabids</taxon>
        <taxon>Malpighiales</taxon>
        <taxon>Euphorbiaceae</taxon>
        <taxon>Crotonoideae</taxon>
        <taxon>Manihoteae</taxon>
        <taxon>Manihot</taxon>
    </lineage>
</organism>
<reference evidence="1" key="1">
    <citation type="submission" date="2016-02" db="EMBL/GenBank/DDBJ databases">
        <title>WGS assembly of Manihot esculenta.</title>
        <authorList>
            <person name="Bredeson J.V."/>
            <person name="Prochnik S.E."/>
            <person name="Lyons J.B."/>
            <person name="Schmutz J."/>
            <person name="Grimwood J."/>
            <person name="Vrebalov J."/>
            <person name="Bart R.S."/>
            <person name="Amuge T."/>
            <person name="Ferguson M.E."/>
            <person name="Green R."/>
            <person name="Putnam N."/>
            <person name="Stites J."/>
            <person name="Rounsley S."/>
            <person name="Rokhsar D.S."/>
        </authorList>
    </citation>
    <scope>NUCLEOTIDE SEQUENCE [LARGE SCALE GENOMIC DNA]</scope>
    <source>
        <tissue evidence="1">Leaf</tissue>
    </source>
</reference>
<dbReference type="InterPro" id="IPR036561">
    <property type="entry name" value="MAM33_sf"/>
</dbReference>
<dbReference type="AlphaFoldDB" id="A0A2C9UBD4"/>
<sequence length="207" mass="23600">MANAFSSLLQSRPFATDNIYSIALRSCHSSNFSPFRLFGCLEIHHATNFNSFCGLRSTRRAVDDNEKDINDYGDCKLEATVFCGYESIPKSGEDSSGEDVCVPISMIVGISKMGGGDALEFACSAWPDCLEIEKGVAHVSYFPCLIVLRIWFRNLNPELQQRLREFLEAITHRIELIQWFGNVKSFVENEKDFYLFLFVYLFYSVFC</sequence>
<name>A0A2C9UBD4_MANES</name>
<gene>
    <name evidence="1" type="ORF">MANES_16G127200</name>
</gene>